<dbReference type="InterPro" id="IPR024976">
    <property type="entry name" value="DUF3885"/>
</dbReference>
<keyword evidence="3" id="KW-1185">Reference proteome</keyword>
<dbReference type="Proteomes" id="UP001046350">
    <property type="component" value="Chromosome"/>
</dbReference>
<organism evidence="2 3">
    <name type="scientific">Pseudomonas fakonensis</name>
    <dbReference type="NCBI Taxonomy" id="2842355"/>
    <lineage>
        <taxon>Bacteria</taxon>
        <taxon>Pseudomonadati</taxon>
        <taxon>Pseudomonadota</taxon>
        <taxon>Gammaproteobacteria</taxon>
        <taxon>Pseudomonadales</taxon>
        <taxon>Pseudomonadaceae</taxon>
        <taxon>Pseudomonas</taxon>
    </lineage>
</organism>
<dbReference type="Pfam" id="PF13021">
    <property type="entry name" value="DUF3885"/>
    <property type="match status" value="1"/>
</dbReference>
<gene>
    <name evidence="2" type="ORF">KSS94_10240</name>
</gene>
<accession>A0ABX8NCQ9</accession>
<evidence type="ECO:0000313" key="2">
    <source>
        <dbReference type="EMBL" id="QXH54174.1"/>
    </source>
</evidence>
<name>A0ABX8NCQ9_9PSED</name>
<dbReference type="EMBL" id="CP077076">
    <property type="protein sequence ID" value="QXH54174.1"/>
    <property type="molecule type" value="Genomic_DNA"/>
</dbReference>
<reference evidence="2" key="1">
    <citation type="journal article" date="2021" name="Microorganisms">
        <title>The Ever-Expanding Pseudomonas Genus: Description of 43 New Species and Partition of the Pseudomonas putida Group.</title>
        <authorList>
            <person name="Girard L."/>
            <person name="Lood C."/>
            <person name="Hofte M."/>
            <person name="Vandamme P."/>
            <person name="Rokni-Zadeh H."/>
            <person name="van Noort V."/>
            <person name="Lavigne R."/>
            <person name="De Mot R."/>
        </authorList>
    </citation>
    <scope>NUCLEOTIDE SEQUENCE</scope>
    <source>
        <strain evidence="2">COW40</strain>
    </source>
</reference>
<proteinExistence type="predicted"/>
<feature type="domain" description="DUF3885" evidence="1">
    <location>
        <begin position="2"/>
        <end position="150"/>
    </location>
</feature>
<sequence>MRKATVVCRDLFHGDELLVVCLQLHSNQRGDFRRIYRALGDAGIRIPAQRESWSEKTHPDDWFSEDEPEYQLYLVFEAPLSLLEPLLWCALASDFQAIRPKPRCAFFLFNLNKRLMVYPYDDRGMDVVGPGHEALSELYEAHRGWLLDYDREAMDATFAPAAGG</sequence>
<evidence type="ECO:0000259" key="1">
    <source>
        <dbReference type="Pfam" id="PF13021"/>
    </source>
</evidence>
<evidence type="ECO:0000313" key="3">
    <source>
        <dbReference type="Proteomes" id="UP001046350"/>
    </source>
</evidence>
<protein>
    <submittedName>
        <fullName evidence="2">DUF3885 domain-containing protein</fullName>
    </submittedName>
</protein>